<dbReference type="CTD" id="152940"/>
<accession>A0A8M3APE8</accession>
<dbReference type="OrthoDB" id="6140842at2759"/>
<dbReference type="KEGG" id="dre:103908779"/>
<dbReference type="PANTHER" id="PTHR34833:SF1">
    <property type="entry name" value="GENE, 17359-RELATED"/>
    <property type="match status" value="1"/>
</dbReference>
<evidence type="ECO:0000313" key="2">
    <source>
        <dbReference type="Proteomes" id="UP000000437"/>
    </source>
</evidence>
<dbReference type="Pfam" id="PF15123">
    <property type="entry name" value="DUF4562"/>
    <property type="match status" value="1"/>
</dbReference>
<gene>
    <name evidence="3" type="primary">spmip2</name>
</gene>
<dbReference type="InterPro" id="IPR027814">
    <property type="entry name" value="DUF4562"/>
</dbReference>
<dbReference type="AlphaFoldDB" id="A0A8M3APE8"/>
<evidence type="ECO:0000256" key="1">
    <source>
        <dbReference type="SAM" id="MobiDB-lite"/>
    </source>
</evidence>
<feature type="region of interest" description="Disordered" evidence="1">
    <location>
        <begin position="129"/>
        <end position="149"/>
    </location>
</feature>
<proteinExistence type="predicted"/>
<dbReference type="GeneID" id="103908779"/>
<dbReference type="PANTHER" id="PTHR34833">
    <property type="entry name" value="GENE, 17359-RELATED"/>
    <property type="match status" value="1"/>
</dbReference>
<evidence type="ECO:0000313" key="3">
    <source>
        <dbReference type="RefSeq" id="XP_009289566.2"/>
    </source>
</evidence>
<protein>
    <submittedName>
        <fullName evidence="3">Protein SPMIP2</fullName>
    </submittedName>
</protein>
<dbReference type="Proteomes" id="UP000000437">
    <property type="component" value="Chromosome 14"/>
</dbReference>
<dbReference type="RefSeq" id="XP_009289566.2">
    <property type="nucleotide sequence ID" value="XM_009291291.5"/>
</dbReference>
<name>A0A8M3APE8_DANRE</name>
<reference evidence="3" key="1">
    <citation type="submission" date="2025-08" db="UniProtKB">
        <authorList>
            <consortium name="RefSeq"/>
        </authorList>
    </citation>
    <scope>IDENTIFICATION</scope>
    <source>
        <strain evidence="3">Tuebingen</strain>
        <tissue evidence="3">Fibroblasts and whole tissue</tissue>
    </source>
</reference>
<sequence>MTSCPELVLQSTEMHKDISTLLNIEMSVMKRVKLDSTSSEADRETGQRILFTGPDGVGDFRPRLDFFPRSIGIGSLSPDATSDLGFLFRAAPHAPPPLPKHRHTGELGWGLQFSTVLNRPTDIYCRQYEVRSGPNPGQAAERQEEPQHT</sequence>
<keyword evidence="2" id="KW-1185">Reference proteome</keyword>
<organism evidence="2 3">
    <name type="scientific">Danio rerio</name>
    <name type="common">Zebrafish</name>
    <name type="synonym">Brachydanio rerio</name>
    <dbReference type="NCBI Taxonomy" id="7955"/>
    <lineage>
        <taxon>Eukaryota</taxon>
        <taxon>Metazoa</taxon>
        <taxon>Chordata</taxon>
        <taxon>Craniata</taxon>
        <taxon>Vertebrata</taxon>
        <taxon>Euteleostomi</taxon>
        <taxon>Actinopterygii</taxon>
        <taxon>Neopterygii</taxon>
        <taxon>Teleostei</taxon>
        <taxon>Ostariophysi</taxon>
        <taxon>Cypriniformes</taxon>
        <taxon>Danionidae</taxon>
        <taxon>Danioninae</taxon>
        <taxon>Danio</taxon>
    </lineage>
</organism>